<name>A0A8T8JG94_9CAUD</name>
<sequence length="218" mass="24288">MSNVKRTEHIAQLRKQAAFHRAQAGFSYQRIYALEDENKAFREEVAQQKFLTKVENDALKMMTDKANELKSEVEQLEEELESLRTRVLVLPDASTVYAALDARERLFTSPENIQVALEAQSRLNGMTVSEGLLRGMAAFAQEIISGALEGGSFDGADIQESAERHGLIAKQVMNEPCRGPEEYCACAWSTSFPAECYRVTPKLSALLNEDKENGDHAA</sequence>
<protein>
    <submittedName>
        <fullName evidence="2">Uncharacterized protein</fullName>
    </submittedName>
</protein>
<dbReference type="GeneID" id="80397787"/>
<proteinExistence type="predicted"/>
<dbReference type="RefSeq" id="YP_010773507.1">
    <property type="nucleotide sequence ID" value="NC_074664.1"/>
</dbReference>
<keyword evidence="1" id="KW-0175">Coiled coil</keyword>
<evidence type="ECO:0000313" key="3">
    <source>
        <dbReference type="Proteomes" id="UP000680794"/>
    </source>
</evidence>
<dbReference type="KEGG" id="vg:80397787"/>
<keyword evidence="3" id="KW-1185">Reference proteome</keyword>
<accession>A0A8T8JG94</accession>
<reference evidence="2" key="1">
    <citation type="submission" date="2021-03" db="EMBL/GenBank/DDBJ databases">
        <authorList>
            <person name="Tong Y."/>
            <person name="Li F."/>
            <person name="Tian F."/>
            <person name="Li J."/>
        </authorList>
    </citation>
    <scope>NUCLEOTIDE SEQUENCE</scope>
</reference>
<organism evidence="2 3">
    <name type="scientific">Pseudomonas phage BUCT566</name>
    <dbReference type="NCBI Taxonomy" id="2829367"/>
    <lineage>
        <taxon>Viruses</taxon>
        <taxon>Duplodnaviria</taxon>
        <taxon>Heunggongvirae</taxon>
        <taxon>Uroviricota</taxon>
        <taxon>Caudoviricetes</taxon>
        <taxon>Lishizhenvirus</taxon>
        <taxon>Lishizhenvirus BUCT566</taxon>
    </lineage>
</organism>
<dbReference type="EMBL" id="MW748993">
    <property type="protein sequence ID" value="QUE30227.1"/>
    <property type="molecule type" value="Genomic_DNA"/>
</dbReference>
<evidence type="ECO:0000313" key="2">
    <source>
        <dbReference type="EMBL" id="QUE30227.1"/>
    </source>
</evidence>
<feature type="coiled-coil region" evidence="1">
    <location>
        <begin position="59"/>
        <end position="86"/>
    </location>
</feature>
<evidence type="ECO:0000256" key="1">
    <source>
        <dbReference type="SAM" id="Coils"/>
    </source>
</evidence>
<dbReference type="Proteomes" id="UP000680794">
    <property type="component" value="Segment"/>
</dbReference>